<evidence type="ECO:0000313" key="9">
    <source>
        <dbReference type="EMBL" id="SHK06586.1"/>
    </source>
</evidence>
<reference evidence="10" key="1">
    <citation type="submission" date="2016-11" db="EMBL/GenBank/DDBJ databases">
        <authorList>
            <person name="Varghese N."/>
            <person name="Submissions S."/>
        </authorList>
    </citation>
    <scope>NUCLEOTIDE SEQUENCE [LARGE SCALE GENOMIC DNA]</scope>
    <source>
        <strain evidence="10">CGMCC 1.10835</strain>
    </source>
</reference>
<dbReference type="NCBIfam" id="TIGR00786">
    <property type="entry name" value="dctM"/>
    <property type="match status" value="1"/>
</dbReference>
<dbReference type="OrthoDB" id="9796052at2"/>
<evidence type="ECO:0000256" key="6">
    <source>
        <dbReference type="ARBA" id="ARBA00023136"/>
    </source>
</evidence>
<evidence type="ECO:0000313" key="10">
    <source>
        <dbReference type="Proteomes" id="UP000184497"/>
    </source>
</evidence>
<evidence type="ECO:0000256" key="5">
    <source>
        <dbReference type="ARBA" id="ARBA00022989"/>
    </source>
</evidence>
<keyword evidence="10" id="KW-1185">Reference proteome</keyword>
<dbReference type="GO" id="GO:0022857">
    <property type="term" value="F:transmembrane transporter activity"/>
    <property type="evidence" value="ECO:0007669"/>
    <property type="project" value="UniProtKB-UniRule"/>
</dbReference>
<dbReference type="GO" id="GO:0005886">
    <property type="term" value="C:plasma membrane"/>
    <property type="evidence" value="ECO:0007669"/>
    <property type="project" value="UniProtKB-SubCell"/>
</dbReference>
<dbReference type="STRING" id="564117.SAMN05216369_0261"/>
<proteinExistence type="inferred from homology"/>
<keyword evidence="2" id="KW-1003">Cell membrane</keyword>
<evidence type="ECO:0000256" key="4">
    <source>
        <dbReference type="ARBA" id="ARBA00022692"/>
    </source>
</evidence>
<organism evidence="9 10">
    <name type="scientific">Marinobacter antarcticus</name>
    <dbReference type="NCBI Taxonomy" id="564117"/>
    <lineage>
        <taxon>Bacteria</taxon>
        <taxon>Pseudomonadati</taxon>
        <taxon>Pseudomonadota</taxon>
        <taxon>Gammaproteobacteria</taxon>
        <taxon>Pseudomonadales</taxon>
        <taxon>Marinobacteraceae</taxon>
        <taxon>Marinobacter</taxon>
    </lineage>
</organism>
<evidence type="ECO:0000256" key="7">
    <source>
        <dbReference type="RuleBase" id="RU369079"/>
    </source>
</evidence>
<dbReference type="AlphaFoldDB" id="A0A1M6PF63"/>
<dbReference type="InterPro" id="IPR004681">
    <property type="entry name" value="TRAP_DctM"/>
</dbReference>
<dbReference type="PIRSF" id="PIRSF006066">
    <property type="entry name" value="HI0050"/>
    <property type="match status" value="1"/>
</dbReference>
<keyword evidence="4 7" id="KW-0812">Transmembrane</keyword>
<feature type="transmembrane region" description="Helical" evidence="7">
    <location>
        <begin position="286"/>
        <end position="307"/>
    </location>
</feature>
<feature type="transmembrane region" description="Helical" evidence="7">
    <location>
        <begin position="149"/>
        <end position="173"/>
    </location>
</feature>
<name>A0A1M6PF63_9GAMM</name>
<evidence type="ECO:0000256" key="2">
    <source>
        <dbReference type="ARBA" id="ARBA00022475"/>
    </source>
</evidence>
<accession>A0A1M6PF63</accession>
<dbReference type="EMBL" id="FRAQ01000001">
    <property type="protein sequence ID" value="SHK06586.1"/>
    <property type="molecule type" value="Genomic_DNA"/>
</dbReference>
<dbReference type="Proteomes" id="UP000184497">
    <property type="component" value="Unassembled WGS sequence"/>
</dbReference>
<feature type="transmembrane region" description="Helical" evidence="7">
    <location>
        <begin position="327"/>
        <end position="358"/>
    </location>
</feature>
<keyword evidence="6 7" id="KW-0472">Membrane</keyword>
<dbReference type="Pfam" id="PF06808">
    <property type="entry name" value="DctM"/>
    <property type="match status" value="1"/>
</dbReference>
<feature type="transmembrane region" description="Helical" evidence="7">
    <location>
        <begin position="420"/>
        <end position="441"/>
    </location>
</feature>
<feature type="domain" description="TRAP C4-dicarboxylate transport system permease DctM subunit" evidence="8">
    <location>
        <begin position="10"/>
        <end position="431"/>
    </location>
</feature>
<comment type="subcellular location">
    <subcellularLocation>
        <location evidence="1 7">Cell inner membrane</location>
        <topology evidence="1 7">Multi-pass membrane protein</topology>
    </subcellularLocation>
</comment>
<gene>
    <name evidence="9" type="ORF">SAMN05216369_0261</name>
</gene>
<feature type="transmembrane region" description="Helical" evidence="7">
    <location>
        <begin position="228"/>
        <end position="250"/>
    </location>
</feature>
<comment type="subunit">
    <text evidence="7">The complex comprises the extracytoplasmic solute receptor protein and the two transmembrane proteins.</text>
</comment>
<feature type="transmembrane region" description="Helical" evidence="7">
    <location>
        <begin position="370"/>
        <end position="400"/>
    </location>
</feature>
<evidence type="ECO:0000256" key="1">
    <source>
        <dbReference type="ARBA" id="ARBA00004429"/>
    </source>
</evidence>
<comment type="similarity">
    <text evidence="7">Belongs to the TRAP transporter large permease family.</text>
</comment>
<sequence>MTVVLTGFAVLLFMILVLRVPIAFAMGLVGFFGFAFLMGLDLNNFMDFRWRGALSMASNRVIDTVQNYGLSVIPLFVLMGNLVTRSGLAQELYHVSNAFLGHRKGGLSMATVVACGGFSAICGSSLATSATMGKVAMPPMRKYGYADSLATASIAAGGTLGILIPPSVILIIYGLLTESSIRELFAAGFIPGILGMLMYMGAVRYVVWRDPSAGPAGEKAEWPERLRALKGVWGVLLLFTVVMGGIYLGVFTPTEAAGIGAGGAFLIALARRSLTLSTLFETLADTARTSAMLFAVVIGALIFSDFINRAGLPGMLLEFVTALDVAPIVVILAILGIYIVLGMVFESLSMILLTVPVFYPLVESMGFDLVWFGIVVVVVTEISLITPPVGMNVFVLSAVLRDVKTGTIFKGVTPFWCADIVRLALIVFIAQIALFLPELLYR</sequence>
<dbReference type="InterPro" id="IPR010656">
    <property type="entry name" value="DctM"/>
</dbReference>
<dbReference type="RefSeq" id="WP_072794992.1">
    <property type="nucleotide sequence ID" value="NZ_FRAQ01000001.1"/>
</dbReference>
<keyword evidence="7" id="KW-0813">Transport</keyword>
<dbReference type="PANTHER" id="PTHR33362">
    <property type="entry name" value="SIALIC ACID TRAP TRANSPORTER PERMEASE PROTEIN SIAT-RELATED"/>
    <property type="match status" value="1"/>
</dbReference>
<keyword evidence="3 7" id="KW-0997">Cell inner membrane</keyword>
<keyword evidence="5 7" id="KW-1133">Transmembrane helix</keyword>
<feature type="transmembrane region" description="Helical" evidence="7">
    <location>
        <begin position="108"/>
        <end position="128"/>
    </location>
</feature>
<feature type="transmembrane region" description="Helical" evidence="7">
    <location>
        <begin position="256"/>
        <end position="274"/>
    </location>
</feature>
<feature type="transmembrane region" description="Helical" evidence="7">
    <location>
        <begin position="67"/>
        <end position="88"/>
    </location>
</feature>
<evidence type="ECO:0000256" key="3">
    <source>
        <dbReference type="ARBA" id="ARBA00022519"/>
    </source>
</evidence>
<comment type="caution">
    <text evidence="7">Lacks conserved residue(s) required for the propagation of feature annotation.</text>
</comment>
<comment type="function">
    <text evidence="7">Part of the tripartite ATP-independent periplasmic (TRAP) transport system.</text>
</comment>
<dbReference type="PANTHER" id="PTHR33362:SF5">
    <property type="entry name" value="C4-DICARBOXYLATE TRAP TRANSPORTER LARGE PERMEASE PROTEIN DCTM"/>
    <property type="match status" value="1"/>
</dbReference>
<protein>
    <recommendedName>
        <fullName evidence="7">TRAP transporter large permease protein</fullName>
    </recommendedName>
</protein>
<feature type="transmembrane region" description="Helical" evidence="7">
    <location>
        <begin position="185"/>
        <end position="207"/>
    </location>
</feature>
<evidence type="ECO:0000259" key="8">
    <source>
        <dbReference type="Pfam" id="PF06808"/>
    </source>
</evidence>